<dbReference type="GO" id="GO:0016740">
    <property type="term" value="F:transferase activity"/>
    <property type="evidence" value="ECO:0007669"/>
    <property type="project" value="UniProtKB-KW"/>
</dbReference>
<accession>A0A4R5LQC8</accession>
<dbReference type="AlphaFoldDB" id="A0A4R5LQC8"/>
<dbReference type="Gene3D" id="3.90.550.10">
    <property type="entry name" value="Spore Coat Polysaccharide Biosynthesis Protein SpsA, Chain A"/>
    <property type="match status" value="1"/>
</dbReference>
<dbReference type="Proteomes" id="UP000295554">
    <property type="component" value="Unassembled WGS sequence"/>
</dbReference>
<organism evidence="1 2">
    <name type="scientific">Seongchinamella unica</name>
    <dbReference type="NCBI Taxonomy" id="2547392"/>
    <lineage>
        <taxon>Bacteria</taxon>
        <taxon>Pseudomonadati</taxon>
        <taxon>Pseudomonadota</taxon>
        <taxon>Gammaproteobacteria</taxon>
        <taxon>Cellvibrionales</taxon>
        <taxon>Halieaceae</taxon>
        <taxon>Seongchinamella</taxon>
    </lineage>
</organism>
<dbReference type="SUPFAM" id="SSF53448">
    <property type="entry name" value="Nucleotide-diphospho-sugar transferases"/>
    <property type="match status" value="1"/>
</dbReference>
<sequence length="340" mass="38927">MINSRRRSRISPSGCDNIDHADNQVRLDTAVLFLVFNRPGPTERVFAAIRQARPQRLYVAADGARSDRDGEAEKVLRVREIVSRVDWPCDVMTLFRESNLGCKAAVSGAISWFFQHEEQGIILEDDCLPHPDFFTYCDALLDRYAEDERVWVVTGDNFQQGNQRGDGSYYFSIFNHVWGWATWRRAWARCDLAMSYWPRWQKSDAWRQLLPDKVMRVYWALIFDKMYRNEIDTWDYPWTAGVWFHGGLTATPNVNLVSNIGFGEDATHTTSDTSDTAALKTQPIGELTHPSSVAQDVEADRFVFQSVYGGQDMKFFRLLLTRLAGKLQSRAASFGRPKGG</sequence>
<dbReference type="EMBL" id="SMSE01000003">
    <property type="protein sequence ID" value="TDG12757.1"/>
    <property type="molecule type" value="Genomic_DNA"/>
</dbReference>
<dbReference type="InterPro" id="IPR029044">
    <property type="entry name" value="Nucleotide-diphossugar_trans"/>
</dbReference>
<keyword evidence="1" id="KW-0808">Transferase</keyword>
<evidence type="ECO:0000313" key="1">
    <source>
        <dbReference type="EMBL" id="TDG12757.1"/>
    </source>
</evidence>
<comment type="caution">
    <text evidence="1">The sequence shown here is derived from an EMBL/GenBank/DDBJ whole genome shotgun (WGS) entry which is preliminary data.</text>
</comment>
<gene>
    <name evidence="1" type="ORF">E2F43_14405</name>
</gene>
<proteinExistence type="predicted"/>
<name>A0A4R5LQC8_9GAMM</name>
<protein>
    <submittedName>
        <fullName evidence="1">Glycosyltransferase family 2 protein</fullName>
    </submittedName>
</protein>
<dbReference type="OrthoDB" id="5180856at2"/>
<dbReference type="RefSeq" id="WP_133213846.1">
    <property type="nucleotide sequence ID" value="NZ_SMSE01000003.1"/>
</dbReference>
<reference evidence="1 2" key="1">
    <citation type="submission" date="2019-03" db="EMBL/GenBank/DDBJ databases">
        <title>Seongchinamella monodicae gen. nov., sp. nov., a novel member of the Gammaproteobacteria isolated from a tidal mudflat of beach.</title>
        <authorList>
            <person name="Yang H.G."/>
            <person name="Kang J.W."/>
            <person name="Lee S.D."/>
        </authorList>
    </citation>
    <scope>NUCLEOTIDE SEQUENCE [LARGE SCALE GENOMIC DNA]</scope>
    <source>
        <strain evidence="1 2">GH4-78</strain>
    </source>
</reference>
<evidence type="ECO:0000313" key="2">
    <source>
        <dbReference type="Proteomes" id="UP000295554"/>
    </source>
</evidence>
<keyword evidence="2" id="KW-1185">Reference proteome</keyword>